<name>N9ECE7_ACIBZ</name>
<accession>N9ECE7</accession>
<evidence type="ECO:0000313" key="2">
    <source>
        <dbReference type="Proteomes" id="UP000013251"/>
    </source>
</evidence>
<dbReference type="PATRIC" id="fig|1217650.3.peg.3917"/>
<proteinExistence type="predicted"/>
<dbReference type="GeneID" id="69460577"/>
<organism evidence="1 2">
    <name type="scientific">Acinetobacter bereziniae LMG 1003 = CIP 70.12</name>
    <dbReference type="NCBI Taxonomy" id="981324"/>
    <lineage>
        <taxon>Bacteria</taxon>
        <taxon>Pseudomonadati</taxon>
        <taxon>Pseudomonadota</taxon>
        <taxon>Gammaproteobacteria</taxon>
        <taxon>Moraxellales</taxon>
        <taxon>Moraxellaceae</taxon>
        <taxon>Acinetobacter</taxon>
    </lineage>
</organism>
<dbReference type="Proteomes" id="UP000013251">
    <property type="component" value="Unassembled WGS sequence"/>
</dbReference>
<dbReference type="AlphaFoldDB" id="N9ECE7"/>
<keyword evidence="2" id="KW-1185">Reference proteome</keyword>
<protein>
    <recommendedName>
        <fullName evidence="3">Peptidase S1 domain-containing protein</fullName>
    </recommendedName>
</protein>
<sequence length="299" mass="34322">MNEMMFLEYNLEDENTKTKMLEHNRAHSFSLGFYPKVEFATVAIFCYQQNKKMPKQIGSGVAVCLCGEYFIFSAAHVFHEFGNKPIIVGYFGGLKLIYLQGDRFSTAKSGKNHNSDPIDASVYHIHSKLDESFKKIFLDYDDLDLHRTNLKVCNNFQDNPYIISGIKSNRSNISNSIANFKQEGFPTREMPKEVYDYYNLNQDIHVAMVYDKKRLINGKLWETSPNLKGCSGGAIIRSQGIFFKEPFIVNQPKQKLTAILIEHKLGRGKYFDTAVGIRINIHLGLINKYLPNLKFYSIP</sequence>
<comment type="caution">
    <text evidence="1">The sequence shown here is derived from an EMBL/GenBank/DDBJ whole genome shotgun (WGS) entry which is preliminary data.</text>
</comment>
<dbReference type="OrthoDB" id="1247050at2"/>
<evidence type="ECO:0008006" key="3">
    <source>
        <dbReference type="Google" id="ProtNLM"/>
    </source>
</evidence>
<dbReference type="HOGENOM" id="CLU_969577_0_0_6"/>
<evidence type="ECO:0000313" key="1">
    <source>
        <dbReference type="EMBL" id="ENV90383.1"/>
    </source>
</evidence>
<dbReference type="EMBL" id="APQG01000050">
    <property type="protein sequence ID" value="ENV90383.1"/>
    <property type="molecule type" value="Genomic_DNA"/>
</dbReference>
<dbReference type="RefSeq" id="WP_005034530.1">
    <property type="nucleotide sequence ID" value="NZ_KB849756.1"/>
</dbReference>
<reference evidence="1 2" key="1">
    <citation type="submission" date="2013-02" db="EMBL/GenBank/DDBJ databases">
        <title>The Genome Sequence of Acinetobacter bereziniae CIP 70.12.</title>
        <authorList>
            <consortium name="The Broad Institute Genome Sequencing Platform"/>
            <consortium name="The Broad Institute Genome Sequencing Center for Infectious Disease"/>
            <person name="Cerqueira G."/>
            <person name="Feldgarden M."/>
            <person name="Courvalin P."/>
            <person name="Perichon B."/>
            <person name="Grillot-Courvalin C."/>
            <person name="Clermont D."/>
            <person name="Rocha E."/>
            <person name="Yoon E.-J."/>
            <person name="Nemec A."/>
            <person name="Walker B."/>
            <person name="Young S.K."/>
            <person name="Zeng Q."/>
            <person name="Gargeya S."/>
            <person name="Fitzgerald M."/>
            <person name="Haas B."/>
            <person name="Abouelleil A."/>
            <person name="Alvarado L."/>
            <person name="Arachchi H.M."/>
            <person name="Berlin A.M."/>
            <person name="Chapman S.B."/>
            <person name="Dewar J."/>
            <person name="Goldberg J."/>
            <person name="Griggs A."/>
            <person name="Gujja S."/>
            <person name="Hansen M."/>
            <person name="Howarth C."/>
            <person name="Imamovic A."/>
            <person name="Larimer J."/>
            <person name="McCowan C."/>
            <person name="Murphy C."/>
            <person name="Neiman D."/>
            <person name="Pearson M."/>
            <person name="Priest M."/>
            <person name="Roberts A."/>
            <person name="Saif S."/>
            <person name="Shea T."/>
            <person name="Sisk P."/>
            <person name="Sykes S."/>
            <person name="Wortman J."/>
            <person name="Nusbaum C."/>
            <person name="Birren B."/>
        </authorList>
    </citation>
    <scope>NUCLEOTIDE SEQUENCE [LARGE SCALE GENOMIC DNA]</scope>
    <source>
        <strain evidence="1 2">CIP 70.12</strain>
    </source>
</reference>
<gene>
    <name evidence="1" type="ORF">F938_03979</name>
</gene>